<organism evidence="1">
    <name type="scientific">Ralstonia solanacearum</name>
    <name type="common">Pseudomonas solanacearum</name>
    <dbReference type="NCBI Taxonomy" id="305"/>
    <lineage>
        <taxon>Bacteria</taxon>
        <taxon>Pseudomonadati</taxon>
        <taxon>Pseudomonadota</taxon>
        <taxon>Betaproteobacteria</taxon>
        <taxon>Burkholderiales</taxon>
        <taxon>Burkholderiaceae</taxon>
        <taxon>Ralstonia</taxon>
        <taxon>Ralstonia solanacearum species complex</taxon>
    </lineage>
</organism>
<gene>
    <name evidence="1" type="ORF">LH706_06780</name>
</gene>
<proteinExistence type="predicted"/>
<name>A0ABY6NFT1_RALSL</name>
<evidence type="ECO:0008006" key="2">
    <source>
        <dbReference type="Google" id="ProtNLM"/>
    </source>
</evidence>
<dbReference type="EMBL" id="CP085043">
    <property type="protein sequence ID" value="UZF16140.1"/>
    <property type="molecule type" value="Genomic_DNA"/>
</dbReference>
<accession>A0ABY6NFT1</accession>
<reference evidence="1" key="1">
    <citation type="submission" date="2021-10" db="EMBL/GenBank/DDBJ databases">
        <title>Complete genome sequences of five Ralstonia solancearum strains isolated from sunflower.</title>
        <authorList>
            <person name="She X."/>
            <person name="He Z."/>
        </authorList>
    </citation>
    <scope>NUCLEOTIDE SEQUENCE</scope>
    <source>
        <strain evidence="1">RS638</strain>
    </source>
</reference>
<sequence length="107" mass="11917">MSGISFEDAKKVNQAKLSEVQMKIALLLLSTEYRGAHCGVTATWINEELRLQGNVASELEALVKKGLVKKVKNGSEFFIFDTSAAQPNVKDFSLLLVSRNNYRSEHD</sequence>
<protein>
    <recommendedName>
        <fullName evidence="2">MarR family transcriptional regulator</fullName>
    </recommendedName>
</protein>
<evidence type="ECO:0000313" key="1">
    <source>
        <dbReference type="EMBL" id="UZF16140.1"/>
    </source>
</evidence>